<comment type="caution">
    <text evidence="5">The sequence shown here is derived from an EMBL/GenBank/DDBJ whole genome shotgun (WGS) entry which is preliminary data.</text>
</comment>
<dbReference type="AlphaFoldDB" id="A0A327KR41"/>
<dbReference type="GO" id="GO:0004252">
    <property type="term" value="F:serine-type endopeptidase activity"/>
    <property type="evidence" value="ECO:0007669"/>
    <property type="project" value="InterPro"/>
</dbReference>
<gene>
    <name evidence="5" type="ORF">CH341_23875</name>
</gene>
<feature type="chain" id="PRO_5016356646" description="PDZ domain-containing protein" evidence="3">
    <location>
        <begin position="37"/>
        <end position="345"/>
    </location>
</feature>
<evidence type="ECO:0000313" key="6">
    <source>
        <dbReference type="Proteomes" id="UP000249130"/>
    </source>
</evidence>
<keyword evidence="6" id="KW-1185">Reference proteome</keyword>
<dbReference type="InterPro" id="IPR001940">
    <property type="entry name" value="Peptidase_S1C"/>
</dbReference>
<proteinExistence type="predicted"/>
<dbReference type="InterPro" id="IPR036034">
    <property type="entry name" value="PDZ_sf"/>
</dbReference>
<dbReference type="SUPFAM" id="SSF50156">
    <property type="entry name" value="PDZ domain-like"/>
    <property type="match status" value="1"/>
</dbReference>
<dbReference type="InterPro" id="IPR001478">
    <property type="entry name" value="PDZ"/>
</dbReference>
<feature type="domain" description="PDZ" evidence="4">
    <location>
        <begin position="248"/>
        <end position="298"/>
    </location>
</feature>
<dbReference type="Pfam" id="PF13365">
    <property type="entry name" value="Trypsin_2"/>
    <property type="match status" value="1"/>
</dbReference>
<keyword evidence="1" id="KW-0645">Protease</keyword>
<protein>
    <recommendedName>
        <fullName evidence="4">PDZ domain-containing protein</fullName>
    </recommendedName>
</protein>
<dbReference type="PANTHER" id="PTHR43343">
    <property type="entry name" value="PEPTIDASE S12"/>
    <property type="match status" value="1"/>
</dbReference>
<reference evidence="5 6" key="1">
    <citation type="submission" date="2017-07" db="EMBL/GenBank/DDBJ databases">
        <title>Draft Genome Sequences of Select Purple Nonsulfur Bacteria.</title>
        <authorList>
            <person name="Lasarre B."/>
            <person name="Mckinlay J.B."/>
        </authorList>
    </citation>
    <scope>NUCLEOTIDE SEQUENCE [LARGE SCALE GENOMIC DNA]</scope>
    <source>
        <strain evidence="5 6">DSM 5909</strain>
    </source>
</reference>
<dbReference type="InterPro" id="IPR009003">
    <property type="entry name" value="Peptidase_S1_PA"/>
</dbReference>
<dbReference type="PANTHER" id="PTHR43343:SF3">
    <property type="entry name" value="PROTEASE DO-LIKE 8, CHLOROPLASTIC"/>
    <property type="match status" value="1"/>
</dbReference>
<dbReference type="GO" id="GO:0006508">
    <property type="term" value="P:proteolysis"/>
    <property type="evidence" value="ECO:0007669"/>
    <property type="project" value="UniProtKB-KW"/>
</dbReference>
<dbReference type="PROSITE" id="PS50106">
    <property type="entry name" value="PDZ"/>
    <property type="match status" value="1"/>
</dbReference>
<sequence length="345" mass="36065">MWVARSVVTARHRWAALAMRALLACGLLGAAATAAAAQQQKASPDDILSAVVRVKTFINPDGRTVANLGREREGAGVVIDTSGLIVTIGYLMVEAHAVEVTTRDGKTLPADVVGYDPDTGFGLLRTVAPPGLKPMPLGRTAELKVDDPVLVASNGGPAGVTAARVVAKREFAGSWEYLLDEAIFTAPPNPAWSGAALVSRDGKLVGIGSLIVGDARGDGIPSPGNMFVPVDRLAPVMADLIADGRLAGPARPWLGVSTEEMLGRLVVSRVTPDSPAARAGLARGDIIEGVDGTSADGLPALYRKMWSLGAAGVTVPLDIRRNGTTRRLDVQSMDRMDHLKLKSTF</sequence>
<dbReference type="Gene3D" id="2.30.42.10">
    <property type="match status" value="1"/>
</dbReference>
<evidence type="ECO:0000259" key="4">
    <source>
        <dbReference type="PROSITE" id="PS50106"/>
    </source>
</evidence>
<dbReference type="EMBL" id="NPEX01000235">
    <property type="protein sequence ID" value="RAI40396.1"/>
    <property type="molecule type" value="Genomic_DNA"/>
</dbReference>
<dbReference type="Pfam" id="PF13180">
    <property type="entry name" value="PDZ_2"/>
    <property type="match status" value="1"/>
</dbReference>
<dbReference type="SMART" id="SM00228">
    <property type="entry name" value="PDZ"/>
    <property type="match status" value="1"/>
</dbReference>
<feature type="signal peptide" evidence="3">
    <location>
        <begin position="1"/>
        <end position="36"/>
    </location>
</feature>
<organism evidence="5 6">
    <name type="scientific">Rhodoplanes roseus</name>
    <dbReference type="NCBI Taxonomy" id="29409"/>
    <lineage>
        <taxon>Bacteria</taxon>
        <taxon>Pseudomonadati</taxon>
        <taxon>Pseudomonadota</taxon>
        <taxon>Alphaproteobacteria</taxon>
        <taxon>Hyphomicrobiales</taxon>
        <taxon>Nitrobacteraceae</taxon>
        <taxon>Rhodoplanes</taxon>
    </lineage>
</organism>
<keyword evidence="2" id="KW-0378">Hydrolase</keyword>
<dbReference type="PRINTS" id="PR00834">
    <property type="entry name" value="PROTEASES2C"/>
</dbReference>
<dbReference type="Gene3D" id="2.40.10.120">
    <property type="match status" value="1"/>
</dbReference>
<dbReference type="RefSeq" id="WP_111421515.1">
    <property type="nucleotide sequence ID" value="NZ_NPEX01000235.1"/>
</dbReference>
<dbReference type="InterPro" id="IPR051201">
    <property type="entry name" value="Chloro_Bact_Ser_Proteases"/>
</dbReference>
<keyword evidence="3" id="KW-0732">Signal</keyword>
<dbReference type="Proteomes" id="UP000249130">
    <property type="component" value="Unassembled WGS sequence"/>
</dbReference>
<name>A0A327KR41_9BRAD</name>
<dbReference type="OrthoDB" id="7296822at2"/>
<evidence type="ECO:0000313" key="5">
    <source>
        <dbReference type="EMBL" id="RAI40396.1"/>
    </source>
</evidence>
<accession>A0A327KR41</accession>
<evidence type="ECO:0000256" key="2">
    <source>
        <dbReference type="ARBA" id="ARBA00022801"/>
    </source>
</evidence>
<evidence type="ECO:0000256" key="1">
    <source>
        <dbReference type="ARBA" id="ARBA00022670"/>
    </source>
</evidence>
<evidence type="ECO:0000256" key="3">
    <source>
        <dbReference type="SAM" id="SignalP"/>
    </source>
</evidence>
<dbReference type="SUPFAM" id="SSF50494">
    <property type="entry name" value="Trypsin-like serine proteases"/>
    <property type="match status" value="1"/>
</dbReference>